<feature type="transmembrane region" description="Helical" evidence="1">
    <location>
        <begin position="12"/>
        <end position="33"/>
    </location>
</feature>
<dbReference type="Proteomes" id="UP001155241">
    <property type="component" value="Unassembled WGS sequence"/>
</dbReference>
<dbReference type="EMBL" id="JAMXLR010000026">
    <property type="protein sequence ID" value="MCO6043825.1"/>
    <property type="molecule type" value="Genomic_DNA"/>
</dbReference>
<dbReference type="Pfam" id="PF09851">
    <property type="entry name" value="SHOCT"/>
    <property type="match status" value="1"/>
</dbReference>
<dbReference type="InterPro" id="IPR018649">
    <property type="entry name" value="SHOCT"/>
</dbReference>
<dbReference type="AlphaFoldDB" id="A0A9X2JF97"/>
<accession>A0A9X2JF97</accession>
<keyword evidence="1" id="KW-1133">Transmembrane helix</keyword>
<dbReference type="RefSeq" id="WP_252851929.1">
    <property type="nucleotide sequence ID" value="NZ_JAMXLR010000026.1"/>
</dbReference>
<keyword evidence="4" id="KW-1185">Reference proteome</keyword>
<evidence type="ECO:0000313" key="4">
    <source>
        <dbReference type="Proteomes" id="UP001155241"/>
    </source>
</evidence>
<feature type="domain" description="SHOCT" evidence="2">
    <location>
        <begin position="128"/>
        <end position="155"/>
    </location>
</feature>
<evidence type="ECO:0000256" key="1">
    <source>
        <dbReference type="SAM" id="Phobius"/>
    </source>
</evidence>
<comment type="caution">
    <text evidence="3">The sequence shown here is derived from an EMBL/GenBank/DDBJ whole genome shotgun (WGS) entry which is preliminary data.</text>
</comment>
<keyword evidence="1" id="KW-0812">Transmembrane</keyword>
<proteinExistence type="predicted"/>
<evidence type="ECO:0000313" key="3">
    <source>
        <dbReference type="EMBL" id="MCO6043825.1"/>
    </source>
</evidence>
<name>A0A9X2JF97_9BACT</name>
<sequence>MKRRKISPERKALYYFGNAMMVVGGLLFASVFVTGMMNFGNFRDFDRRARNEGMRALAGMGLLIVGGVVSSIGAKGAAGSGLVLDPEKARQDVEPWSRMTGGVVSDALDEAGIDLSGRAGADELPFDEKLRRLHALFKDGILTAEEYEREKKELLDSN</sequence>
<feature type="transmembrane region" description="Helical" evidence="1">
    <location>
        <begin position="53"/>
        <end position="74"/>
    </location>
</feature>
<protein>
    <submittedName>
        <fullName evidence="3">SHOCT domain-containing protein</fullName>
    </submittedName>
</protein>
<evidence type="ECO:0000259" key="2">
    <source>
        <dbReference type="Pfam" id="PF09851"/>
    </source>
</evidence>
<reference evidence="3" key="1">
    <citation type="submission" date="2022-06" db="EMBL/GenBank/DDBJ databases">
        <title>Aeoliella straminimaris, a novel planctomycete from sediments.</title>
        <authorList>
            <person name="Vitorino I.R."/>
            <person name="Lage O.M."/>
        </authorList>
    </citation>
    <scope>NUCLEOTIDE SEQUENCE</scope>
    <source>
        <strain evidence="3">ICT_H6.2</strain>
    </source>
</reference>
<keyword evidence="1" id="KW-0472">Membrane</keyword>
<gene>
    <name evidence="3" type="ORF">NG895_07885</name>
</gene>
<organism evidence="3 4">
    <name type="scientific">Aeoliella straminimaris</name>
    <dbReference type="NCBI Taxonomy" id="2954799"/>
    <lineage>
        <taxon>Bacteria</taxon>
        <taxon>Pseudomonadati</taxon>
        <taxon>Planctomycetota</taxon>
        <taxon>Planctomycetia</taxon>
        <taxon>Pirellulales</taxon>
        <taxon>Lacipirellulaceae</taxon>
        <taxon>Aeoliella</taxon>
    </lineage>
</organism>